<name>A0ABQ9ETA5_TEGGR</name>
<accession>A0ABQ9ETA5</accession>
<dbReference type="EMBL" id="JARBDR010000793">
    <property type="protein sequence ID" value="KAJ8307196.1"/>
    <property type="molecule type" value="Genomic_DNA"/>
</dbReference>
<reference evidence="1 2" key="1">
    <citation type="submission" date="2022-12" db="EMBL/GenBank/DDBJ databases">
        <title>Chromosome-level genome of Tegillarca granosa.</title>
        <authorList>
            <person name="Kim J."/>
        </authorList>
    </citation>
    <scope>NUCLEOTIDE SEQUENCE [LARGE SCALE GENOMIC DNA]</scope>
    <source>
        <strain evidence="1">Teg-2019</strain>
        <tissue evidence="1">Adductor muscle</tissue>
    </source>
</reference>
<protein>
    <submittedName>
        <fullName evidence="1">Uncharacterized protein</fullName>
    </submittedName>
</protein>
<dbReference type="Proteomes" id="UP001217089">
    <property type="component" value="Unassembled WGS sequence"/>
</dbReference>
<gene>
    <name evidence="1" type="ORF">KUTeg_015280</name>
</gene>
<organism evidence="1 2">
    <name type="scientific">Tegillarca granosa</name>
    <name type="common">Malaysian cockle</name>
    <name type="synonym">Anadara granosa</name>
    <dbReference type="NCBI Taxonomy" id="220873"/>
    <lineage>
        <taxon>Eukaryota</taxon>
        <taxon>Metazoa</taxon>
        <taxon>Spiralia</taxon>
        <taxon>Lophotrochozoa</taxon>
        <taxon>Mollusca</taxon>
        <taxon>Bivalvia</taxon>
        <taxon>Autobranchia</taxon>
        <taxon>Pteriomorphia</taxon>
        <taxon>Arcoida</taxon>
        <taxon>Arcoidea</taxon>
        <taxon>Arcidae</taxon>
        <taxon>Tegillarca</taxon>
    </lineage>
</organism>
<keyword evidence="2" id="KW-1185">Reference proteome</keyword>
<sequence>MSNSARATCMQDNMIWTLLHGTEGNEMCSCPDTICMRLKQFNKRCECCVFQFVGKRSGQPLEDKEEYDADAKISTYTDDVPNSAINNYDSFMNMIFGQRDSSDNFQGYKSLIDLFRFLLKSRRL</sequence>
<comment type="caution">
    <text evidence="1">The sequence shown here is derived from an EMBL/GenBank/DDBJ whole genome shotgun (WGS) entry which is preliminary data.</text>
</comment>
<evidence type="ECO:0000313" key="2">
    <source>
        <dbReference type="Proteomes" id="UP001217089"/>
    </source>
</evidence>
<proteinExistence type="predicted"/>
<evidence type="ECO:0000313" key="1">
    <source>
        <dbReference type="EMBL" id="KAJ8307196.1"/>
    </source>
</evidence>